<reference evidence="2 3" key="1">
    <citation type="journal article" date="2021" name="Commun. Biol.">
        <title>The genome of Shorea leprosula (Dipterocarpaceae) highlights the ecological relevance of drought in aseasonal tropical rainforests.</title>
        <authorList>
            <person name="Ng K.K.S."/>
            <person name="Kobayashi M.J."/>
            <person name="Fawcett J.A."/>
            <person name="Hatakeyama M."/>
            <person name="Paape T."/>
            <person name="Ng C.H."/>
            <person name="Ang C.C."/>
            <person name="Tnah L.H."/>
            <person name="Lee C.T."/>
            <person name="Nishiyama T."/>
            <person name="Sese J."/>
            <person name="O'Brien M.J."/>
            <person name="Copetti D."/>
            <person name="Mohd Noor M.I."/>
            <person name="Ong R.C."/>
            <person name="Putra M."/>
            <person name="Sireger I.Z."/>
            <person name="Indrioko S."/>
            <person name="Kosugi Y."/>
            <person name="Izuno A."/>
            <person name="Isagi Y."/>
            <person name="Lee S.L."/>
            <person name="Shimizu K.K."/>
        </authorList>
    </citation>
    <scope>NUCLEOTIDE SEQUENCE [LARGE SCALE GENOMIC DNA]</scope>
    <source>
        <strain evidence="2">214</strain>
    </source>
</reference>
<organism evidence="2 3">
    <name type="scientific">Rubroshorea leprosula</name>
    <dbReference type="NCBI Taxonomy" id="152421"/>
    <lineage>
        <taxon>Eukaryota</taxon>
        <taxon>Viridiplantae</taxon>
        <taxon>Streptophyta</taxon>
        <taxon>Embryophyta</taxon>
        <taxon>Tracheophyta</taxon>
        <taxon>Spermatophyta</taxon>
        <taxon>Magnoliopsida</taxon>
        <taxon>eudicotyledons</taxon>
        <taxon>Gunneridae</taxon>
        <taxon>Pentapetalae</taxon>
        <taxon>rosids</taxon>
        <taxon>malvids</taxon>
        <taxon>Malvales</taxon>
        <taxon>Dipterocarpaceae</taxon>
        <taxon>Rubroshorea</taxon>
    </lineage>
</organism>
<evidence type="ECO:0000313" key="2">
    <source>
        <dbReference type="EMBL" id="GKV47139.1"/>
    </source>
</evidence>
<dbReference type="AlphaFoldDB" id="A0AAV5MDP8"/>
<accession>A0AAV5MDP8</accession>
<keyword evidence="1" id="KW-0472">Membrane</keyword>
<evidence type="ECO:0000256" key="1">
    <source>
        <dbReference type="SAM" id="Phobius"/>
    </source>
</evidence>
<feature type="transmembrane region" description="Helical" evidence="1">
    <location>
        <begin position="101"/>
        <end position="127"/>
    </location>
</feature>
<dbReference type="PANTHER" id="PTHR38225">
    <property type="entry name" value="PROTEIN, PUTATIVE-RELATED"/>
    <property type="match status" value="1"/>
</dbReference>
<comment type="caution">
    <text evidence="2">The sequence shown here is derived from an EMBL/GenBank/DDBJ whole genome shotgun (WGS) entry which is preliminary data.</text>
</comment>
<keyword evidence="1" id="KW-0812">Transmembrane</keyword>
<keyword evidence="3" id="KW-1185">Reference proteome</keyword>
<dbReference type="Proteomes" id="UP001054252">
    <property type="component" value="Unassembled WGS sequence"/>
</dbReference>
<gene>
    <name evidence="2" type="ORF">SLEP1_g54059</name>
</gene>
<dbReference type="EMBL" id="BPVZ01000221">
    <property type="protein sequence ID" value="GKV47139.1"/>
    <property type="molecule type" value="Genomic_DNA"/>
</dbReference>
<keyword evidence="1" id="KW-1133">Transmembrane helix</keyword>
<proteinExistence type="predicted"/>
<sequence>MIMASSLSSSCPVAIFRQSFKFRITPHQASQIRAQSNRDEAPGRSSKLVDENLSVLRERLEKAKGKEKLERCYRREYGWNYASGYNYKLKRDAQMLELFELVRVILGTLGFTFLSGTALLFLVSILVHMSQ</sequence>
<name>A0AAV5MDP8_9ROSI</name>
<evidence type="ECO:0000313" key="3">
    <source>
        <dbReference type="Proteomes" id="UP001054252"/>
    </source>
</evidence>
<dbReference type="PANTHER" id="PTHR38225:SF4">
    <property type="entry name" value="PROTEIN, PUTATIVE-RELATED"/>
    <property type="match status" value="1"/>
</dbReference>
<protein>
    <submittedName>
        <fullName evidence="2">Uncharacterized protein</fullName>
    </submittedName>
</protein>